<evidence type="ECO:0000259" key="3">
    <source>
        <dbReference type="SMART" id="SM01218"/>
    </source>
</evidence>
<dbReference type="InterPro" id="IPR035979">
    <property type="entry name" value="RBD_domain_sf"/>
</dbReference>
<dbReference type="CDD" id="cd00590">
    <property type="entry name" value="RRM_SF"/>
    <property type="match status" value="1"/>
</dbReference>
<evidence type="ECO:0000313" key="5">
    <source>
        <dbReference type="Proteomes" id="UP001230188"/>
    </source>
</evidence>
<dbReference type="Pfam" id="PF13865">
    <property type="entry name" value="FoP_duplication"/>
    <property type="match status" value="1"/>
</dbReference>
<accession>A0AAD7U5F0</accession>
<evidence type="ECO:0000256" key="1">
    <source>
        <dbReference type="ARBA" id="ARBA00022884"/>
    </source>
</evidence>
<dbReference type="InterPro" id="IPR025715">
    <property type="entry name" value="FoP_C"/>
</dbReference>
<organism evidence="4 5">
    <name type="scientific">Chrysophaeum taylorii</name>
    <dbReference type="NCBI Taxonomy" id="2483200"/>
    <lineage>
        <taxon>Eukaryota</taxon>
        <taxon>Sar</taxon>
        <taxon>Stramenopiles</taxon>
        <taxon>Ochrophyta</taxon>
        <taxon>Pelagophyceae</taxon>
        <taxon>Pelagomonadales</taxon>
        <taxon>Pelagomonadaceae</taxon>
        <taxon>Chrysophaeum</taxon>
    </lineage>
</organism>
<dbReference type="AlphaFoldDB" id="A0AAD7U5F0"/>
<keyword evidence="5" id="KW-1185">Reference proteome</keyword>
<feature type="compositionally biased region" description="Basic and acidic residues" evidence="2">
    <location>
        <begin position="160"/>
        <end position="174"/>
    </location>
</feature>
<protein>
    <recommendedName>
        <fullName evidence="3">Chromatin target of PRMT1 protein C-terminal domain-containing protein</fullName>
    </recommendedName>
</protein>
<keyword evidence="1" id="KW-0694">RNA-binding</keyword>
<sequence length="183" mass="19222">MAPPASKEQRRARRGTVNKKKRSNNNSVVVVLTKFGKTSLADLKKHVKETVKTGHGAISMSAGKGTVSFRVRADAELAVKALDGSEVGGHTLAATLPGGGGGPKTAAELDAEMDAYMSGVPLQKTKDGQTAKDLDAEIDAYMAGKKPEDEARDALDAELDAYRENKDENAKEGEVPAAETAAK</sequence>
<dbReference type="Gene3D" id="3.30.70.330">
    <property type="match status" value="1"/>
</dbReference>
<dbReference type="GO" id="GO:0003723">
    <property type="term" value="F:RNA binding"/>
    <property type="evidence" value="ECO:0007669"/>
    <property type="project" value="UniProtKB-KW"/>
</dbReference>
<dbReference type="Proteomes" id="UP001230188">
    <property type="component" value="Unassembled WGS sequence"/>
</dbReference>
<dbReference type="InterPro" id="IPR012677">
    <property type="entry name" value="Nucleotide-bd_a/b_plait_sf"/>
</dbReference>
<dbReference type="EMBL" id="JAQMWT010000670">
    <property type="protein sequence ID" value="KAJ8598595.1"/>
    <property type="molecule type" value="Genomic_DNA"/>
</dbReference>
<feature type="compositionally biased region" description="Basic residues" evidence="2">
    <location>
        <begin position="10"/>
        <end position="23"/>
    </location>
</feature>
<comment type="caution">
    <text evidence="4">The sequence shown here is derived from an EMBL/GenBank/DDBJ whole genome shotgun (WGS) entry which is preliminary data.</text>
</comment>
<reference evidence="4" key="1">
    <citation type="submission" date="2023-01" db="EMBL/GenBank/DDBJ databases">
        <title>Metagenome sequencing of chrysophaentin producing Chrysophaeum taylorii.</title>
        <authorList>
            <person name="Davison J."/>
            <person name="Bewley C."/>
        </authorList>
    </citation>
    <scope>NUCLEOTIDE SEQUENCE</scope>
    <source>
        <strain evidence="4">NIES-1699</strain>
    </source>
</reference>
<dbReference type="SMART" id="SM01218">
    <property type="entry name" value="FoP_duplication"/>
    <property type="match status" value="1"/>
</dbReference>
<feature type="region of interest" description="Disordered" evidence="2">
    <location>
        <begin position="160"/>
        <end position="183"/>
    </location>
</feature>
<gene>
    <name evidence="4" type="ORF">CTAYLR_001687</name>
</gene>
<evidence type="ECO:0000313" key="4">
    <source>
        <dbReference type="EMBL" id="KAJ8598595.1"/>
    </source>
</evidence>
<evidence type="ECO:0000256" key="2">
    <source>
        <dbReference type="SAM" id="MobiDB-lite"/>
    </source>
</evidence>
<dbReference type="SUPFAM" id="SSF54928">
    <property type="entry name" value="RNA-binding domain, RBD"/>
    <property type="match status" value="1"/>
</dbReference>
<proteinExistence type="predicted"/>
<feature type="domain" description="Chromatin target of PRMT1 protein C-terminal" evidence="3">
    <location>
        <begin position="60"/>
        <end position="148"/>
    </location>
</feature>
<name>A0AAD7U5F0_9STRA</name>
<feature type="region of interest" description="Disordered" evidence="2">
    <location>
        <begin position="1"/>
        <end position="26"/>
    </location>
</feature>